<keyword evidence="7" id="KW-1185">Reference proteome</keyword>
<dbReference type="Proteomes" id="UP001251374">
    <property type="component" value="Unassembled WGS sequence"/>
</dbReference>
<sequence>MDTDLLRAFVTVAECEGFSAAGKVLHRTQSAVSLQIKRLEDRMGEALFERTSRSVILTPAGGRLLPYARHILKLQDEAIQVMGAERKGELIRLGTSEEQASTYLPELLPRFAARYPDVRLEVVCDISAAQVHAFQEGLLDVVLAIRHMPTQSGQLLGREPLVWVVAEHTRLDAWETLPLALNPEGCIFRAHAFAALGREDRRWDVRYSSQSPTGINLPVQAGLALTVKTPRSVPHGCRIVGADEGLPELGHVDIELHRTPGHASEALSAFCDELEQIVTATESLECVEYVTSDAS</sequence>
<comment type="similarity">
    <text evidence="1">Belongs to the LysR transcriptional regulatory family.</text>
</comment>
<evidence type="ECO:0000259" key="5">
    <source>
        <dbReference type="PROSITE" id="PS50931"/>
    </source>
</evidence>
<dbReference type="PRINTS" id="PR00039">
    <property type="entry name" value="HTHLYSR"/>
</dbReference>
<keyword evidence="4" id="KW-0804">Transcription</keyword>
<dbReference type="InterPro" id="IPR050176">
    <property type="entry name" value="LTTR"/>
</dbReference>
<evidence type="ECO:0000256" key="2">
    <source>
        <dbReference type="ARBA" id="ARBA00023015"/>
    </source>
</evidence>
<organism evidence="6 7">
    <name type="scientific">Franzmannia qiaohouensis</name>
    <dbReference type="NCBI Taxonomy" id="1329370"/>
    <lineage>
        <taxon>Bacteria</taxon>
        <taxon>Pseudomonadati</taxon>
        <taxon>Pseudomonadota</taxon>
        <taxon>Gammaproteobacteria</taxon>
        <taxon>Oceanospirillales</taxon>
        <taxon>Halomonadaceae</taxon>
        <taxon>Franzmannia</taxon>
    </lineage>
</organism>
<dbReference type="SUPFAM" id="SSF46785">
    <property type="entry name" value="Winged helix' DNA-binding domain"/>
    <property type="match status" value="1"/>
</dbReference>
<dbReference type="RefSeq" id="WP_309723649.1">
    <property type="nucleotide sequence ID" value="NZ_JARWAM010000012.1"/>
</dbReference>
<dbReference type="SUPFAM" id="SSF53850">
    <property type="entry name" value="Periplasmic binding protein-like II"/>
    <property type="match status" value="1"/>
</dbReference>
<evidence type="ECO:0000256" key="3">
    <source>
        <dbReference type="ARBA" id="ARBA00023125"/>
    </source>
</evidence>
<dbReference type="PANTHER" id="PTHR30579:SF7">
    <property type="entry name" value="HTH-TYPE TRANSCRIPTIONAL REGULATOR LRHA-RELATED"/>
    <property type="match status" value="1"/>
</dbReference>
<dbReference type="PROSITE" id="PS50931">
    <property type="entry name" value="HTH_LYSR"/>
    <property type="match status" value="1"/>
</dbReference>
<evidence type="ECO:0000256" key="1">
    <source>
        <dbReference type="ARBA" id="ARBA00009437"/>
    </source>
</evidence>
<comment type="caution">
    <text evidence="6">The sequence shown here is derived from an EMBL/GenBank/DDBJ whole genome shotgun (WGS) entry which is preliminary data.</text>
</comment>
<protein>
    <submittedName>
        <fullName evidence="6">LysR substrate-binding domain-containing protein</fullName>
    </submittedName>
</protein>
<proteinExistence type="inferred from homology"/>
<keyword evidence="2" id="KW-0805">Transcription regulation</keyword>
<dbReference type="Pfam" id="PF03466">
    <property type="entry name" value="LysR_substrate"/>
    <property type="match status" value="1"/>
</dbReference>
<dbReference type="InterPro" id="IPR036388">
    <property type="entry name" value="WH-like_DNA-bd_sf"/>
</dbReference>
<reference evidence="6 7" key="1">
    <citation type="submission" date="2023-04" db="EMBL/GenBank/DDBJ databases">
        <title>A long-awaited taxogenomic arrangement of the family Halomonadaceae.</title>
        <authorList>
            <person name="De La Haba R."/>
            <person name="Chuvochina M."/>
            <person name="Wittouck S."/>
            <person name="Arahal D.R."/>
            <person name="Sanchez-Porro C."/>
            <person name="Hugenholtz P."/>
            <person name="Ventosa A."/>
        </authorList>
    </citation>
    <scope>NUCLEOTIDE SEQUENCE [LARGE SCALE GENOMIC DNA]</scope>
    <source>
        <strain evidence="6 7">DSM 26770</strain>
    </source>
</reference>
<dbReference type="InterPro" id="IPR036390">
    <property type="entry name" value="WH_DNA-bd_sf"/>
</dbReference>
<dbReference type="InterPro" id="IPR000847">
    <property type="entry name" value="LysR_HTH_N"/>
</dbReference>
<dbReference type="Pfam" id="PF00126">
    <property type="entry name" value="HTH_1"/>
    <property type="match status" value="1"/>
</dbReference>
<keyword evidence="3" id="KW-0238">DNA-binding</keyword>
<evidence type="ECO:0000256" key="4">
    <source>
        <dbReference type="ARBA" id="ARBA00023163"/>
    </source>
</evidence>
<accession>A0ABU1HH09</accession>
<dbReference type="PANTHER" id="PTHR30579">
    <property type="entry name" value="TRANSCRIPTIONAL REGULATOR"/>
    <property type="match status" value="1"/>
</dbReference>
<dbReference type="Gene3D" id="1.10.10.10">
    <property type="entry name" value="Winged helix-like DNA-binding domain superfamily/Winged helix DNA-binding domain"/>
    <property type="match status" value="1"/>
</dbReference>
<feature type="domain" description="HTH lysR-type" evidence="5">
    <location>
        <begin position="1"/>
        <end position="58"/>
    </location>
</feature>
<name>A0ABU1HH09_9GAMM</name>
<dbReference type="InterPro" id="IPR005119">
    <property type="entry name" value="LysR_subst-bd"/>
</dbReference>
<dbReference type="Gene3D" id="3.40.190.10">
    <property type="entry name" value="Periplasmic binding protein-like II"/>
    <property type="match status" value="2"/>
</dbReference>
<evidence type="ECO:0000313" key="7">
    <source>
        <dbReference type="Proteomes" id="UP001251374"/>
    </source>
</evidence>
<dbReference type="EMBL" id="JARWAM010000012">
    <property type="protein sequence ID" value="MDR5906772.1"/>
    <property type="molecule type" value="Genomic_DNA"/>
</dbReference>
<evidence type="ECO:0000313" key="6">
    <source>
        <dbReference type="EMBL" id="MDR5906772.1"/>
    </source>
</evidence>
<gene>
    <name evidence="6" type="ORF">QC821_15950</name>
</gene>